<dbReference type="Gramene" id="KFK28534">
    <property type="protein sequence ID" value="KFK28534"/>
    <property type="gene ID" value="AALP_AA7G009100"/>
</dbReference>
<protein>
    <submittedName>
        <fullName evidence="1">Uncharacterized protein</fullName>
    </submittedName>
</protein>
<name>A0A087GF82_ARAAL</name>
<accession>A0A087GF82</accession>
<organism evidence="1 2">
    <name type="scientific">Arabis alpina</name>
    <name type="common">Alpine rock-cress</name>
    <dbReference type="NCBI Taxonomy" id="50452"/>
    <lineage>
        <taxon>Eukaryota</taxon>
        <taxon>Viridiplantae</taxon>
        <taxon>Streptophyta</taxon>
        <taxon>Embryophyta</taxon>
        <taxon>Tracheophyta</taxon>
        <taxon>Spermatophyta</taxon>
        <taxon>Magnoliopsida</taxon>
        <taxon>eudicotyledons</taxon>
        <taxon>Gunneridae</taxon>
        <taxon>Pentapetalae</taxon>
        <taxon>rosids</taxon>
        <taxon>malvids</taxon>
        <taxon>Brassicales</taxon>
        <taxon>Brassicaceae</taxon>
        <taxon>Arabideae</taxon>
        <taxon>Arabis</taxon>
    </lineage>
</organism>
<dbReference type="AlphaFoldDB" id="A0A087GF82"/>
<evidence type="ECO:0000313" key="1">
    <source>
        <dbReference type="EMBL" id="KFK28534.1"/>
    </source>
</evidence>
<sequence length="99" mass="11029">MSSGIVSRGRRGFISCKRLTPFRRSRLLRRREKIVGMEVRNGKTIVGTHQARFWKVEKEISPVVGREHNADEEGAVLLPEPHGGDDLKDGVAACLGYSV</sequence>
<proteinExistence type="predicted"/>
<reference evidence="2" key="1">
    <citation type="journal article" date="2015" name="Nat. Plants">
        <title>Genome expansion of Arabis alpina linked with retrotransposition and reduced symmetric DNA methylation.</title>
        <authorList>
            <person name="Willing E.M."/>
            <person name="Rawat V."/>
            <person name="Mandakova T."/>
            <person name="Maumus F."/>
            <person name="James G.V."/>
            <person name="Nordstroem K.J."/>
            <person name="Becker C."/>
            <person name="Warthmann N."/>
            <person name="Chica C."/>
            <person name="Szarzynska B."/>
            <person name="Zytnicki M."/>
            <person name="Albani M.C."/>
            <person name="Kiefer C."/>
            <person name="Bergonzi S."/>
            <person name="Castaings L."/>
            <person name="Mateos J.L."/>
            <person name="Berns M.C."/>
            <person name="Bujdoso N."/>
            <person name="Piofczyk T."/>
            <person name="de Lorenzo L."/>
            <person name="Barrero-Sicilia C."/>
            <person name="Mateos I."/>
            <person name="Piednoel M."/>
            <person name="Hagmann J."/>
            <person name="Chen-Min-Tao R."/>
            <person name="Iglesias-Fernandez R."/>
            <person name="Schuster S.C."/>
            <person name="Alonso-Blanco C."/>
            <person name="Roudier F."/>
            <person name="Carbonero P."/>
            <person name="Paz-Ares J."/>
            <person name="Davis S.J."/>
            <person name="Pecinka A."/>
            <person name="Quesneville H."/>
            <person name="Colot V."/>
            <person name="Lysak M.A."/>
            <person name="Weigel D."/>
            <person name="Coupland G."/>
            <person name="Schneeberger K."/>
        </authorList>
    </citation>
    <scope>NUCLEOTIDE SEQUENCE [LARGE SCALE GENOMIC DNA]</scope>
    <source>
        <strain evidence="2">cv. Pajares</strain>
    </source>
</reference>
<gene>
    <name evidence="1" type="ordered locus">AALP_Aa7g009100</name>
</gene>
<evidence type="ECO:0000313" key="2">
    <source>
        <dbReference type="Proteomes" id="UP000029120"/>
    </source>
</evidence>
<dbReference type="EMBL" id="CM002875">
    <property type="protein sequence ID" value="KFK28534.1"/>
    <property type="molecule type" value="Genomic_DNA"/>
</dbReference>
<keyword evidence="2" id="KW-1185">Reference proteome</keyword>
<dbReference type="Proteomes" id="UP000029120">
    <property type="component" value="Chromosome 7"/>
</dbReference>